<gene>
    <name evidence="1" type="ordered locus">MICA_397</name>
</gene>
<sequence length="163" mass="18262">MSTRPVTVHSTGEGRYVQAIECGPHRLIADEDRNAGGNDRGPDPYGFLMAGLGACTSMTLRMYADMKGLPLTGVDVELTHEKVEVNGEKRDRFTREIVLHGPALTRGDREKLIEIANKCPVHRTLSSQVIIETTDVEPNKKRRIQSRFLFISIHYWICNPCAV</sequence>
<dbReference type="PANTHER" id="PTHR39624:SF2">
    <property type="entry name" value="OSMC-LIKE PROTEIN"/>
    <property type="match status" value="1"/>
</dbReference>
<evidence type="ECO:0000313" key="2">
    <source>
        <dbReference type="Proteomes" id="UP000009286"/>
    </source>
</evidence>
<dbReference type="Proteomes" id="UP000009286">
    <property type="component" value="Chromosome"/>
</dbReference>
<dbReference type="RefSeq" id="WP_014101964.1">
    <property type="nucleotide sequence ID" value="NC_016026.1"/>
</dbReference>
<dbReference type="Gene3D" id="3.30.300.20">
    <property type="match status" value="1"/>
</dbReference>
<protein>
    <submittedName>
        <fullName evidence="1">OsmC-like family protein</fullName>
    </submittedName>
</protein>
<dbReference type="eggNOG" id="COG1765">
    <property type="taxonomic scope" value="Bacteria"/>
</dbReference>
<dbReference type="InterPro" id="IPR015946">
    <property type="entry name" value="KH_dom-like_a/b"/>
</dbReference>
<dbReference type="PANTHER" id="PTHR39624">
    <property type="entry name" value="PROTEIN INVOLVED IN RIMO-MEDIATED BETA-METHYLTHIOLATION OF RIBOSOMAL PROTEIN S12 YCAO"/>
    <property type="match status" value="1"/>
</dbReference>
<name>G2KS58_MICAA</name>
<organism evidence="1 2">
    <name type="scientific">Micavibrio aeruginosavorus (strain ARL-13)</name>
    <dbReference type="NCBI Taxonomy" id="856793"/>
    <lineage>
        <taxon>Bacteria</taxon>
        <taxon>Pseudomonadati</taxon>
        <taxon>Bdellovibrionota</taxon>
        <taxon>Bdellovibrionia</taxon>
        <taxon>Bdellovibrionales</taxon>
        <taxon>Pseudobdellovibrionaceae</taxon>
        <taxon>Micavibrio</taxon>
    </lineage>
</organism>
<reference evidence="1 2" key="1">
    <citation type="journal article" date="2011" name="BMC Genomics">
        <title>Genomic insights into an obligate epibiotic bacterial predator: Micavibrio aeruginosavorus ARL-13.</title>
        <authorList>
            <person name="Wang Z."/>
            <person name="Kadouri D."/>
            <person name="Wu M."/>
        </authorList>
    </citation>
    <scope>NUCLEOTIDE SEQUENCE [LARGE SCALE GENOMIC DNA]</scope>
    <source>
        <strain evidence="1 2">ARL-13</strain>
    </source>
</reference>
<proteinExistence type="predicted"/>
<dbReference type="SUPFAM" id="SSF82784">
    <property type="entry name" value="OsmC-like"/>
    <property type="match status" value="1"/>
</dbReference>
<dbReference type="InterPro" id="IPR036102">
    <property type="entry name" value="OsmC/Ohrsf"/>
</dbReference>
<dbReference type="KEGG" id="mai:MICA_397"/>
<dbReference type="HOGENOM" id="CLU_100275_4_0_5"/>
<accession>G2KS58</accession>
<evidence type="ECO:0000313" key="1">
    <source>
        <dbReference type="EMBL" id="AEP08741.1"/>
    </source>
</evidence>
<dbReference type="InterPro" id="IPR003718">
    <property type="entry name" value="OsmC/Ohr_fam"/>
</dbReference>
<keyword evidence="2" id="KW-1185">Reference proteome</keyword>
<dbReference type="AlphaFoldDB" id="G2KS58"/>
<dbReference type="EMBL" id="CP002382">
    <property type="protein sequence ID" value="AEP08741.1"/>
    <property type="molecule type" value="Genomic_DNA"/>
</dbReference>
<dbReference type="Pfam" id="PF02566">
    <property type="entry name" value="OsmC"/>
    <property type="match status" value="1"/>
</dbReference>
<dbReference type="STRING" id="856793.MICA_397"/>